<dbReference type="EMBL" id="JACIEM010000006">
    <property type="protein sequence ID" value="MBB4005302.1"/>
    <property type="molecule type" value="Genomic_DNA"/>
</dbReference>
<dbReference type="AlphaFoldDB" id="A0A7W6HHI5"/>
<reference evidence="3 4" key="1">
    <citation type="submission" date="2020-08" db="EMBL/GenBank/DDBJ databases">
        <title>Genomic Encyclopedia of Type Strains, Phase IV (KMG-IV): sequencing the most valuable type-strain genomes for metagenomic binning, comparative biology and taxonomic classification.</title>
        <authorList>
            <person name="Goeker M."/>
        </authorList>
    </citation>
    <scope>NUCLEOTIDE SEQUENCE [LARGE SCALE GENOMIC DNA]</scope>
    <source>
        <strain evidence="3 4">DSM 103570</strain>
    </source>
</reference>
<feature type="region of interest" description="Disordered" evidence="1">
    <location>
        <begin position="43"/>
        <end position="142"/>
    </location>
</feature>
<feature type="compositionally biased region" description="Polar residues" evidence="1">
    <location>
        <begin position="53"/>
        <end position="65"/>
    </location>
</feature>
<keyword evidence="2" id="KW-0732">Signal</keyword>
<feature type="compositionally biased region" description="Basic and acidic residues" evidence="1">
    <location>
        <begin position="73"/>
        <end position="87"/>
    </location>
</feature>
<keyword evidence="4" id="KW-1185">Reference proteome</keyword>
<feature type="compositionally biased region" description="Low complexity" evidence="1">
    <location>
        <begin position="91"/>
        <end position="109"/>
    </location>
</feature>
<sequence>MKKTAIISAMLIGASSFAMPAFAQTGAPDVPGSEAVIQENNAAEREAVAAEPGTSSAPTSGTPESATIVPGNDAERDLNNAAERESVAEGTDANTTSATTPATPSADAPIVPGSGATFSPDNAPESQEGEALQDESSTEAVQ</sequence>
<evidence type="ECO:0000256" key="1">
    <source>
        <dbReference type="SAM" id="MobiDB-lite"/>
    </source>
</evidence>
<evidence type="ECO:0000313" key="4">
    <source>
        <dbReference type="Proteomes" id="UP000588647"/>
    </source>
</evidence>
<proteinExistence type="predicted"/>
<name>A0A7W6HHI5_9HYPH</name>
<dbReference type="Proteomes" id="UP000588647">
    <property type="component" value="Unassembled WGS sequence"/>
</dbReference>
<evidence type="ECO:0000256" key="2">
    <source>
        <dbReference type="SAM" id="SignalP"/>
    </source>
</evidence>
<gene>
    <name evidence="3" type="ORF">GGR03_004401</name>
</gene>
<dbReference type="RefSeq" id="WP_183210875.1">
    <property type="nucleotide sequence ID" value="NZ_JAAAMM010000006.1"/>
</dbReference>
<accession>A0A7W6HHI5</accession>
<protein>
    <submittedName>
        <fullName evidence="3">Uncharacterized protein</fullName>
    </submittedName>
</protein>
<comment type="caution">
    <text evidence="3">The sequence shown here is derived from an EMBL/GenBank/DDBJ whole genome shotgun (WGS) entry which is preliminary data.</text>
</comment>
<organism evidence="3 4">
    <name type="scientific">Aurantimonas endophytica</name>
    <dbReference type="NCBI Taxonomy" id="1522175"/>
    <lineage>
        <taxon>Bacteria</taxon>
        <taxon>Pseudomonadati</taxon>
        <taxon>Pseudomonadota</taxon>
        <taxon>Alphaproteobacteria</taxon>
        <taxon>Hyphomicrobiales</taxon>
        <taxon>Aurantimonadaceae</taxon>
        <taxon>Aurantimonas</taxon>
    </lineage>
</organism>
<evidence type="ECO:0000313" key="3">
    <source>
        <dbReference type="EMBL" id="MBB4005302.1"/>
    </source>
</evidence>
<feature type="signal peptide" evidence="2">
    <location>
        <begin position="1"/>
        <end position="23"/>
    </location>
</feature>
<feature type="chain" id="PRO_5031311240" evidence="2">
    <location>
        <begin position="24"/>
        <end position="142"/>
    </location>
</feature>
<feature type="compositionally biased region" description="Acidic residues" evidence="1">
    <location>
        <begin position="127"/>
        <end position="142"/>
    </location>
</feature>